<proteinExistence type="predicted"/>
<keyword evidence="2" id="KW-1185">Reference proteome</keyword>
<feature type="non-terminal residue" evidence="1">
    <location>
        <position position="42"/>
    </location>
</feature>
<reference evidence="1 2" key="1">
    <citation type="journal article" date="2022" name="Allergy">
        <title>Genome assembly and annotation of Periplaneta americana reveal a comprehensive cockroach allergen profile.</title>
        <authorList>
            <person name="Wang L."/>
            <person name="Xiong Q."/>
            <person name="Saelim N."/>
            <person name="Wang L."/>
            <person name="Nong W."/>
            <person name="Wan A.T."/>
            <person name="Shi M."/>
            <person name="Liu X."/>
            <person name="Cao Q."/>
            <person name="Hui J.H.L."/>
            <person name="Sookrung N."/>
            <person name="Leung T.F."/>
            <person name="Tungtrongchitr A."/>
            <person name="Tsui S.K.W."/>
        </authorList>
    </citation>
    <scope>NUCLEOTIDE SEQUENCE [LARGE SCALE GENOMIC DNA]</scope>
    <source>
        <strain evidence="1">PWHHKU_190912</strain>
    </source>
</reference>
<name>A0ABQ8TKU8_PERAM</name>
<evidence type="ECO:0000313" key="2">
    <source>
        <dbReference type="Proteomes" id="UP001148838"/>
    </source>
</evidence>
<protein>
    <submittedName>
        <fullName evidence="1">Uncharacterized protein</fullName>
    </submittedName>
</protein>
<dbReference type="Proteomes" id="UP001148838">
    <property type="component" value="Unassembled WGS sequence"/>
</dbReference>
<accession>A0ABQ8TKU8</accession>
<comment type="caution">
    <text evidence="1">The sequence shown here is derived from an EMBL/GenBank/DDBJ whole genome shotgun (WGS) entry which is preliminary data.</text>
</comment>
<dbReference type="EMBL" id="JAJSOF020000009">
    <property type="protein sequence ID" value="KAJ4446463.1"/>
    <property type="molecule type" value="Genomic_DNA"/>
</dbReference>
<gene>
    <name evidence="1" type="ORF">ANN_13159</name>
</gene>
<sequence>MTLTGTTDVKESYYTMIASILLLHERLNLHQTLSLASWLQAP</sequence>
<organism evidence="1 2">
    <name type="scientific">Periplaneta americana</name>
    <name type="common">American cockroach</name>
    <name type="synonym">Blatta americana</name>
    <dbReference type="NCBI Taxonomy" id="6978"/>
    <lineage>
        <taxon>Eukaryota</taxon>
        <taxon>Metazoa</taxon>
        <taxon>Ecdysozoa</taxon>
        <taxon>Arthropoda</taxon>
        <taxon>Hexapoda</taxon>
        <taxon>Insecta</taxon>
        <taxon>Pterygota</taxon>
        <taxon>Neoptera</taxon>
        <taxon>Polyneoptera</taxon>
        <taxon>Dictyoptera</taxon>
        <taxon>Blattodea</taxon>
        <taxon>Blattoidea</taxon>
        <taxon>Blattidae</taxon>
        <taxon>Blattinae</taxon>
        <taxon>Periplaneta</taxon>
    </lineage>
</organism>
<evidence type="ECO:0000313" key="1">
    <source>
        <dbReference type="EMBL" id="KAJ4446463.1"/>
    </source>
</evidence>